<gene>
    <name evidence="1" type="ORF">GMARGA_LOCUS33302</name>
</gene>
<feature type="non-terminal residue" evidence="1">
    <location>
        <position position="230"/>
    </location>
</feature>
<evidence type="ECO:0000313" key="2">
    <source>
        <dbReference type="Proteomes" id="UP000789901"/>
    </source>
</evidence>
<dbReference type="EMBL" id="CAJVQB010054819">
    <property type="protein sequence ID" value="CAG8836986.1"/>
    <property type="molecule type" value="Genomic_DNA"/>
</dbReference>
<reference evidence="1 2" key="1">
    <citation type="submission" date="2021-06" db="EMBL/GenBank/DDBJ databases">
        <authorList>
            <person name="Kallberg Y."/>
            <person name="Tangrot J."/>
            <person name="Rosling A."/>
        </authorList>
    </citation>
    <scope>NUCLEOTIDE SEQUENCE [LARGE SCALE GENOMIC DNA]</scope>
    <source>
        <strain evidence="1 2">120-4 pot B 10/14</strain>
    </source>
</reference>
<comment type="caution">
    <text evidence="1">The sequence shown here is derived from an EMBL/GenBank/DDBJ whole genome shotgun (WGS) entry which is preliminary data.</text>
</comment>
<organism evidence="1 2">
    <name type="scientific">Gigaspora margarita</name>
    <dbReference type="NCBI Taxonomy" id="4874"/>
    <lineage>
        <taxon>Eukaryota</taxon>
        <taxon>Fungi</taxon>
        <taxon>Fungi incertae sedis</taxon>
        <taxon>Mucoromycota</taxon>
        <taxon>Glomeromycotina</taxon>
        <taxon>Glomeromycetes</taxon>
        <taxon>Diversisporales</taxon>
        <taxon>Gigasporaceae</taxon>
        <taxon>Gigaspora</taxon>
    </lineage>
</organism>
<name>A0ABN7WQ36_GIGMA</name>
<feature type="non-terminal residue" evidence="1">
    <location>
        <position position="1"/>
    </location>
</feature>
<evidence type="ECO:0000313" key="1">
    <source>
        <dbReference type="EMBL" id="CAG8836986.1"/>
    </source>
</evidence>
<proteinExistence type="predicted"/>
<dbReference type="Proteomes" id="UP000789901">
    <property type="component" value="Unassembled WGS sequence"/>
</dbReference>
<protein>
    <submittedName>
        <fullName evidence="1">20060_t:CDS:1</fullName>
    </submittedName>
</protein>
<keyword evidence="2" id="KW-1185">Reference proteome</keyword>
<accession>A0ABN7WQ36</accession>
<sequence>PNMSIVENEEGIFVEEENIVDKNKSIEFEENEESVFKENENREVTLKFYTPQSLTTNERHVLLFNVSEPFEVSMHDFDHEWWPLVSNIWTRFSYKTHSNGNSWKAFACQLTKHNHSSGRKERIFLEKHRKTKTCPSNLCFAKICVLHLESEVLKRSNAVRKLVEEEAVKNYSPFTIVNAIKDYTTKKLDLGVSVKELKRKEVSNVKQKVSEAQKNDRFGDNMNIESNIAK</sequence>